<dbReference type="PANTHER" id="PTHR33375:SF1">
    <property type="entry name" value="CHROMOSOME-PARTITIONING PROTEIN PARB-RELATED"/>
    <property type="match status" value="1"/>
</dbReference>
<dbReference type="Pfam" id="PF17762">
    <property type="entry name" value="HTH_ParB"/>
    <property type="match status" value="1"/>
</dbReference>
<sequence length="348" mass="39125">MNTNAAISTNSSQQNSNMSKVLLNDLPYPTLKKNTEAHNISTLRKMSDAFEEKVCSRGDIYRVNVELLYVQEGFNLREIDTEHAGRIKNSYVSGVYVPPIVVKVITVDNLPRLQIIDGHHRYCALRMAMEEGCTIKGVYVTEFSGSQQLEIVNMLTSSEGKPLAPLEKADGFHRLLSMGWDKKEVARYTNTSVVTINRLLRLFRADYRITDLVRKNLITSDLAIEILLECEETNQEAYDVIIAGLQKATDSGKNKVTRKFVPSAKKVPFSKKEIHSVFSQLSEIRTTIHDKVADIQENDETVTVEMPVTIVTLLNDVLQKFANDESAASNDDENEPHETESNTEAIQA</sequence>
<dbReference type="InterPro" id="IPR041468">
    <property type="entry name" value="HTH_ParB/Spo0J"/>
</dbReference>
<dbReference type="InterPro" id="IPR036086">
    <property type="entry name" value="ParB/Sulfiredoxin_sf"/>
</dbReference>
<dbReference type="AlphaFoldDB" id="A0A1V0M792"/>
<evidence type="ECO:0000256" key="1">
    <source>
        <dbReference type="SAM" id="MobiDB-lite"/>
    </source>
</evidence>
<geneLocation type="plasmid" evidence="3">
    <name>pC131</name>
</geneLocation>
<dbReference type="SUPFAM" id="SSF110849">
    <property type="entry name" value="ParB/Sulfiredoxin"/>
    <property type="match status" value="1"/>
</dbReference>
<proteinExistence type="predicted"/>
<dbReference type="InterPro" id="IPR050336">
    <property type="entry name" value="Chromosome_partition/occlusion"/>
</dbReference>
<protein>
    <submittedName>
        <fullName evidence="3">ParB-like family partition protein</fullName>
    </submittedName>
</protein>
<keyword evidence="3" id="KW-0614">Plasmid</keyword>
<dbReference type="GO" id="GO:0007059">
    <property type="term" value="P:chromosome segregation"/>
    <property type="evidence" value="ECO:0007669"/>
    <property type="project" value="TreeGrafter"/>
</dbReference>
<dbReference type="PANTHER" id="PTHR33375">
    <property type="entry name" value="CHROMOSOME-PARTITIONING PROTEIN PARB-RELATED"/>
    <property type="match status" value="1"/>
</dbReference>
<dbReference type="EMBL" id="KX774387">
    <property type="protein sequence ID" value="ARD70752.1"/>
    <property type="molecule type" value="Genomic_DNA"/>
</dbReference>
<accession>A0A1V0M792</accession>
<gene>
    <name evidence="3" type="ORF">pC131_00022</name>
</gene>
<evidence type="ECO:0000313" key="3">
    <source>
        <dbReference type="EMBL" id="ARD70752.1"/>
    </source>
</evidence>
<reference evidence="3" key="1">
    <citation type="submission" date="2016-08" db="EMBL/GenBank/DDBJ databases">
        <title>The complete plasmid sequence pC131 of Providencia rettgeri strain 30905.</title>
        <authorList>
            <person name="Dropa M."/>
            <person name="Ghiglione B."/>
            <person name="Matte M.H."/>
            <person name="Lincopan N."/>
            <person name="Cerdeira L."/>
        </authorList>
    </citation>
    <scope>NUCLEOTIDE SEQUENCE</scope>
    <source>
        <strain evidence="3">30905</strain>
        <plasmid evidence="3">pC131</plasmid>
    </source>
</reference>
<evidence type="ECO:0000259" key="2">
    <source>
        <dbReference type="Pfam" id="PF17762"/>
    </source>
</evidence>
<dbReference type="RefSeq" id="WP_096864997.1">
    <property type="nucleotide sequence ID" value="NZ_KX774387.1"/>
</dbReference>
<feature type="domain" description="ParB/Spo0J HTH" evidence="2">
    <location>
        <begin position="163"/>
        <end position="238"/>
    </location>
</feature>
<feature type="region of interest" description="Disordered" evidence="1">
    <location>
        <begin position="324"/>
        <end position="348"/>
    </location>
</feature>
<name>A0A1V0M792_PRORE</name>
<dbReference type="GO" id="GO:0005694">
    <property type="term" value="C:chromosome"/>
    <property type="evidence" value="ECO:0007669"/>
    <property type="project" value="TreeGrafter"/>
</dbReference>
<dbReference type="SUPFAM" id="SSF109709">
    <property type="entry name" value="KorB DNA-binding domain-like"/>
    <property type="match status" value="1"/>
</dbReference>
<organism evidence="3">
    <name type="scientific">Providencia rettgeri</name>
    <dbReference type="NCBI Taxonomy" id="587"/>
    <lineage>
        <taxon>Bacteria</taxon>
        <taxon>Pseudomonadati</taxon>
        <taxon>Pseudomonadota</taxon>
        <taxon>Gammaproteobacteria</taxon>
        <taxon>Enterobacterales</taxon>
        <taxon>Morganellaceae</taxon>
        <taxon>Providencia</taxon>
    </lineage>
</organism>
<dbReference type="Gene3D" id="1.10.10.2830">
    <property type="match status" value="1"/>
</dbReference>
<dbReference type="CDD" id="cd16387">
    <property type="entry name" value="ParB_N_Srx"/>
    <property type="match status" value="1"/>
</dbReference>